<reference evidence="4" key="1">
    <citation type="journal article" date="2014" name="Int. J. Syst. Evol. Microbiol.">
        <title>Complete genome sequence of Corynebacterium casei LMG S-19264T (=DSM 44701T), isolated from a smear-ripened cheese.</title>
        <authorList>
            <consortium name="US DOE Joint Genome Institute (JGI-PGF)"/>
            <person name="Walter F."/>
            <person name="Albersmeier A."/>
            <person name="Kalinowski J."/>
            <person name="Ruckert C."/>
        </authorList>
    </citation>
    <scope>NUCLEOTIDE SEQUENCE</scope>
    <source>
        <strain evidence="4">VKM B-2789</strain>
    </source>
</reference>
<evidence type="ECO:0000313" key="5">
    <source>
        <dbReference type="Proteomes" id="UP001143330"/>
    </source>
</evidence>
<dbReference type="InterPro" id="IPR052042">
    <property type="entry name" value="Tail_sheath_structural"/>
</dbReference>
<evidence type="ECO:0000259" key="2">
    <source>
        <dbReference type="Pfam" id="PF04984"/>
    </source>
</evidence>
<sequence>MPVTVSYPGVYIEEVPSGVRTIVGVATSVTAFVGYTTRGAVNKAVQIFNFGDFERAFGGLDVDAPLSYAVQNFFRNGGGQAWIVRVANAAAGAAIGLRNDVGAGGVVVLSIAARSEGLWGNGLRLDVDYDTANPASLFNLQVIEFVDQGAGPVPARVEVHRNLSMNEFSPAYAVATINAASELIKVTRPAAAAAVSGVANGNGTSTSGTLAQADLDRLDDAHRRIAISLDGDGPYEFDLFDAGGGLVGDDLAELLDNLGDRIQERVRLIRPTVGAFANFSCTGGATNIVAASGTPDGQGQRSSVRFSRAGQRSATEILKLGTLNGGREVDAAAVIRPAQTGTVGASIAALDLSTLPQPASMNVTLLAGGVANDGPHTLDLWGAAGRPATPQALVSAIQAALSASPKAELNQARVGMIDGRLRLLPGGVNPAVRLNVTNNGGNTAGATLGLTTAAENVARYALGVGPAGQGQVDAVPGDDGTPASPTQLAGSRSAKTGLYALEEVDLFNILCVPDQSDDGLLAAALDYAKERRAFFVADLPRSVDTLDEARTWLNGHGFLRDPNVAVYFPRIQQADPLDGNRLKSFANSGAVAGLYARTDSERGVWKAPAGTDAVLRGVMGLDYLLTDAENGVLNPLGLNCLRNRPGFGPVVWGARTLRGSDQLASEWKYVPVRRLALFLEESLYRGTQWVVFEPNDEPLWAQIRLNLGGFMNNLFRQGAFQGRSPREAYFVKCDSETTTQNHIDLGIVNIVVGFAPLKPAEFVIIKLQQMAGQIQV</sequence>
<dbReference type="Gene3D" id="3.40.50.11780">
    <property type="match status" value="2"/>
</dbReference>
<evidence type="ECO:0000259" key="3">
    <source>
        <dbReference type="Pfam" id="PF17482"/>
    </source>
</evidence>
<proteinExistence type="inferred from homology"/>
<dbReference type="RefSeq" id="WP_246546968.1">
    <property type="nucleotide sequence ID" value="NZ_BSFM01000011.1"/>
</dbReference>
<name>A0A9W6JXC2_9HYPH</name>
<evidence type="ECO:0000313" key="4">
    <source>
        <dbReference type="EMBL" id="GLK83840.1"/>
    </source>
</evidence>
<evidence type="ECO:0000256" key="1">
    <source>
        <dbReference type="ARBA" id="ARBA00008005"/>
    </source>
</evidence>
<keyword evidence="5" id="KW-1185">Reference proteome</keyword>
<comment type="similarity">
    <text evidence="1">Belongs to the myoviridae tail sheath protein family.</text>
</comment>
<gene>
    <name evidence="4" type="ORF">GCM10017653_19100</name>
</gene>
<dbReference type="Pfam" id="PF04984">
    <property type="entry name" value="Phage_sheath_1"/>
    <property type="match status" value="1"/>
</dbReference>
<dbReference type="PANTHER" id="PTHR35861:SF1">
    <property type="entry name" value="PHAGE TAIL SHEATH PROTEIN"/>
    <property type="match status" value="1"/>
</dbReference>
<dbReference type="EMBL" id="BSFM01000011">
    <property type="protein sequence ID" value="GLK83840.1"/>
    <property type="molecule type" value="Genomic_DNA"/>
</dbReference>
<comment type="caution">
    <text evidence="4">The sequence shown here is derived from an EMBL/GenBank/DDBJ whole genome shotgun (WGS) entry which is preliminary data.</text>
</comment>
<evidence type="ECO:0008006" key="6">
    <source>
        <dbReference type="Google" id="ProtNLM"/>
    </source>
</evidence>
<dbReference type="PANTHER" id="PTHR35861">
    <property type="match status" value="1"/>
</dbReference>
<dbReference type="InterPro" id="IPR020287">
    <property type="entry name" value="Tail_sheath_C"/>
</dbReference>
<organism evidence="4 5">
    <name type="scientific">Ancylobacter defluvii</name>
    <dbReference type="NCBI Taxonomy" id="1282440"/>
    <lineage>
        <taxon>Bacteria</taxon>
        <taxon>Pseudomonadati</taxon>
        <taxon>Pseudomonadota</taxon>
        <taxon>Alphaproteobacteria</taxon>
        <taxon>Hyphomicrobiales</taxon>
        <taxon>Xanthobacteraceae</taxon>
        <taxon>Ancylobacter</taxon>
    </lineage>
</organism>
<protein>
    <recommendedName>
        <fullName evidence="6">Phage tail protein</fullName>
    </recommendedName>
</protein>
<dbReference type="Pfam" id="PF17482">
    <property type="entry name" value="Phage_sheath_1C"/>
    <property type="match status" value="1"/>
</dbReference>
<dbReference type="InterPro" id="IPR035089">
    <property type="entry name" value="Phage_sheath_subtilisin"/>
</dbReference>
<dbReference type="AlphaFoldDB" id="A0A9W6JXC2"/>
<feature type="domain" description="Tail sheath protein C-terminal" evidence="3">
    <location>
        <begin position="665"/>
        <end position="767"/>
    </location>
</feature>
<dbReference type="Proteomes" id="UP001143330">
    <property type="component" value="Unassembled WGS sequence"/>
</dbReference>
<feature type="domain" description="Tail sheath protein subtilisin-like" evidence="2">
    <location>
        <begin position="495"/>
        <end position="657"/>
    </location>
</feature>
<reference evidence="4" key="2">
    <citation type="submission" date="2023-01" db="EMBL/GenBank/DDBJ databases">
        <authorList>
            <person name="Sun Q."/>
            <person name="Evtushenko L."/>
        </authorList>
    </citation>
    <scope>NUCLEOTIDE SEQUENCE</scope>
    <source>
        <strain evidence="4">VKM B-2789</strain>
    </source>
</reference>
<accession>A0A9W6JXC2</accession>